<dbReference type="Proteomes" id="UP000013232">
    <property type="component" value="Unassembled WGS sequence"/>
</dbReference>
<dbReference type="Gene3D" id="3.30.70.270">
    <property type="match status" value="1"/>
</dbReference>
<dbReference type="PROSITE" id="PS50112">
    <property type="entry name" value="PAS"/>
    <property type="match status" value="1"/>
</dbReference>
<dbReference type="Pfam" id="PF00990">
    <property type="entry name" value="GGDEF"/>
    <property type="match status" value="1"/>
</dbReference>
<name>N6Y356_THAL4</name>
<protein>
    <submittedName>
        <fullName evidence="5">PAS domain S-box/diguanylate cyclase (GGDEF) domain-containing protein</fullName>
    </submittedName>
</protein>
<dbReference type="InterPro" id="IPR000014">
    <property type="entry name" value="PAS"/>
</dbReference>
<dbReference type="InterPro" id="IPR000700">
    <property type="entry name" value="PAS-assoc_C"/>
</dbReference>
<dbReference type="SMART" id="SM00086">
    <property type="entry name" value="PAC"/>
    <property type="match status" value="1"/>
</dbReference>
<evidence type="ECO:0000313" key="5">
    <source>
        <dbReference type="EMBL" id="ENO85965.1"/>
    </source>
</evidence>
<dbReference type="InterPro" id="IPR029787">
    <property type="entry name" value="Nucleotide_cyclase"/>
</dbReference>
<dbReference type="SUPFAM" id="SSF55785">
    <property type="entry name" value="PYP-like sensor domain (PAS domain)"/>
    <property type="match status" value="1"/>
</dbReference>
<proteinExistence type="predicted"/>
<dbReference type="PANTHER" id="PTHR44757">
    <property type="entry name" value="DIGUANYLATE CYCLASE DGCP"/>
    <property type="match status" value="1"/>
</dbReference>
<reference evidence="5 6" key="1">
    <citation type="submission" date="2012-09" db="EMBL/GenBank/DDBJ databases">
        <title>Draft Genome Sequences of 6 Strains from Genus Thauera.</title>
        <authorList>
            <person name="Liu B."/>
            <person name="Shapleigh J.P."/>
            <person name="Frostegard A.H."/>
        </authorList>
    </citation>
    <scope>NUCLEOTIDE SEQUENCE [LARGE SCALE GENOMIC DNA]</scope>
    <source>
        <strain evidence="6">47Lol / DSM 12138</strain>
    </source>
</reference>
<dbReference type="CDD" id="cd00130">
    <property type="entry name" value="PAS"/>
    <property type="match status" value="1"/>
</dbReference>
<evidence type="ECO:0000259" key="3">
    <source>
        <dbReference type="PROSITE" id="PS50883"/>
    </source>
</evidence>
<dbReference type="EMBL" id="AMXE01000063">
    <property type="protein sequence ID" value="ENO85965.1"/>
    <property type="molecule type" value="Genomic_DNA"/>
</dbReference>
<dbReference type="InterPro" id="IPR035965">
    <property type="entry name" value="PAS-like_dom_sf"/>
</dbReference>
<dbReference type="Gene3D" id="3.20.20.450">
    <property type="entry name" value="EAL domain"/>
    <property type="match status" value="1"/>
</dbReference>
<dbReference type="eggNOG" id="COG5001">
    <property type="taxonomic scope" value="Bacteria"/>
</dbReference>
<dbReference type="InterPro" id="IPR001610">
    <property type="entry name" value="PAC"/>
</dbReference>
<dbReference type="Pfam" id="PF00563">
    <property type="entry name" value="EAL"/>
    <property type="match status" value="1"/>
</dbReference>
<feature type="domain" description="PAS" evidence="1">
    <location>
        <begin position="13"/>
        <end position="52"/>
    </location>
</feature>
<keyword evidence="6" id="KW-1185">Reference proteome</keyword>
<evidence type="ECO:0000259" key="1">
    <source>
        <dbReference type="PROSITE" id="PS50112"/>
    </source>
</evidence>
<dbReference type="InterPro" id="IPR025991">
    <property type="entry name" value="Chemoreceptor_zinc-bind_dom"/>
</dbReference>
<gene>
    <name evidence="5" type="ORF">C666_14245</name>
</gene>
<dbReference type="SMART" id="SM00267">
    <property type="entry name" value="GGDEF"/>
    <property type="match status" value="1"/>
</dbReference>
<dbReference type="InterPro" id="IPR001633">
    <property type="entry name" value="EAL_dom"/>
</dbReference>
<evidence type="ECO:0000313" key="6">
    <source>
        <dbReference type="Proteomes" id="UP000013232"/>
    </source>
</evidence>
<dbReference type="PROSITE" id="PS50887">
    <property type="entry name" value="GGDEF"/>
    <property type="match status" value="1"/>
</dbReference>
<feature type="domain" description="GGDEF" evidence="4">
    <location>
        <begin position="163"/>
        <end position="297"/>
    </location>
</feature>
<dbReference type="Pfam" id="PF13426">
    <property type="entry name" value="PAS_9"/>
    <property type="match status" value="1"/>
</dbReference>
<dbReference type="STRING" id="1123367.GCA_000621305_03115"/>
<evidence type="ECO:0000259" key="2">
    <source>
        <dbReference type="PROSITE" id="PS50113"/>
    </source>
</evidence>
<dbReference type="InterPro" id="IPR035919">
    <property type="entry name" value="EAL_sf"/>
</dbReference>
<dbReference type="AlphaFoldDB" id="N6Y356"/>
<comment type="caution">
    <text evidence="5">The sequence shown here is derived from an EMBL/GenBank/DDBJ whole genome shotgun (WGS) entry which is preliminary data.</text>
</comment>
<organism evidence="5 6">
    <name type="scientific">Thauera linaloolentis (strain DSM 12138 / JCM 21573 / CCUG 41526 / CIP 105981 / IAM 15112 / NBRC 102519 / 47Lol)</name>
    <dbReference type="NCBI Taxonomy" id="1123367"/>
    <lineage>
        <taxon>Bacteria</taxon>
        <taxon>Pseudomonadati</taxon>
        <taxon>Pseudomonadota</taxon>
        <taxon>Betaproteobacteria</taxon>
        <taxon>Rhodocyclales</taxon>
        <taxon>Zoogloeaceae</taxon>
        <taxon>Thauera</taxon>
    </lineage>
</organism>
<dbReference type="NCBIfam" id="TIGR00229">
    <property type="entry name" value="sensory_box"/>
    <property type="match status" value="1"/>
</dbReference>
<dbReference type="SMART" id="SM00052">
    <property type="entry name" value="EAL"/>
    <property type="match status" value="1"/>
</dbReference>
<dbReference type="CDD" id="cd01949">
    <property type="entry name" value="GGDEF"/>
    <property type="match status" value="1"/>
</dbReference>
<dbReference type="FunFam" id="3.30.70.270:FF:000001">
    <property type="entry name" value="Diguanylate cyclase domain protein"/>
    <property type="match status" value="1"/>
</dbReference>
<feature type="domain" description="EAL" evidence="3">
    <location>
        <begin position="306"/>
        <end position="560"/>
    </location>
</feature>
<dbReference type="SUPFAM" id="SSF141868">
    <property type="entry name" value="EAL domain-like"/>
    <property type="match status" value="1"/>
</dbReference>
<sequence length="686" mass="76760">MTPDVEPGVATAVFSNAREGILVTDAQGIIIDVNPAFTRITGYTREEVLGRNPRMLRSDRHSRAFYQAMWRSLLAHGHWHGEVWNRRKDGELFAELLSISAVRDGGGRVHRYVGFLSDITQQKEHERQLEHIVHYDVLTGLPNRALFADRLQQAMLRANRSGMPLAVAYIDLDGFKTVNDRYGRDAGDQLLTVIAARMRKGLRESDTLARLGGDEFVAVLCDLPDQNSSRFLVSRLLATIAEPVVVDEQSLQVSGSVGVTTFPQRDEIEADQLLRQADQAMYQAKLAGKNRYHLFDAEQDHDLRSHHESLERIRLGFSRQEFVLHYQPKVNMRSGEVIGAEALIRWQHPEQGLLPPARFLPALEHHPLGIALGEWVIDTALAQIENWRDQGLHVPVSVNIAANHLQRPDFAQRLATLLTLHPGVEPAMLQLEVLESSALADMSHVAEVMGACVRLGVGFALDDFGTGYSSLTYLKRLPAQMLKIDRSFVYDMLHDADDLAILDGVLGLARAFRRGAIAEGVETVDHGELLLRLGCECAQGYAIARPMPPEELPAWAAAWEPPERWTRQRHVGTEARNLLYAGVEHRGWIISIGRYLEGESDVPPVLDPHQCAFGRWLDGVIADPYALGGDRLQALDLLHQQVHALAAELIELHQRGRGDEARAGLARLYVLRDRTIEMTESFLQAF</sequence>
<accession>N6Y356</accession>
<dbReference type="InterPro" id="IPR052155">
    <property type="entry name" value="Biofilm_reg_signaling"/>
</dbReference>
<dbReference type="SMART" id="SM00091">
    <property type="entry name" value="PAS"/>
    <property type="match status" value="1"/>
</dbReference>
<dbReference type="PROSITE" id="PS50113">
    <property type="entry name" value="PAC"/>
    <property type="match status" value="1"/>
</dbReference>
<dbReference type="Gene3D" id="1.20.120.30">
    <property type="entry name" value="Aspartate receptor, ligand-binding domain"/>
    <property type="match status" value="1"/>
</dbReference>
<dbReference type="RefSeq" id="WP_004341453.1">
    <property type="nucleotide sequence ID" value="NZ_AMXE01000063.1"/>
</dbReference>
<dbReference type="GO" id="GO:0003824">
    <property type="term" value="F:catalytic activity"/>
    <property type="evidence" value="ECO:0007669"/>
    <property type="project" value="UniProtKB-ARBA"/>
</dbReference>
<dbReference type="InterPro" id="IPR043128">
    <property type="entry name" value="Rev_trsase/Diguanyl_cyclase"/>
</dbReference>
<dbReference type="Pfam" id="PF13682">
    <property type="entry name" value="CZB"/>
    <property type="match status" value="1"/>
</dbReference>
<dbReference type="CDD" id="cd01948">
    <property type="entry name" value="EAL"/>
    <property type="match status" value="1"/>
</dbReference>
<dbReference type="NCBIfam" id="TIGR00254">
    <property type="entry name" value="GGDEF"/>
    <property type="match status" value="1"/>
</dbReference>
<dbReference type="PANTHER" id="PTHR44757:SF2">
    <property type="entry name" value="BIOFILM ARCHITECTURE MAINTENANCE PROTEIN MBAA"/>
    <property type="match status" value="1"/>
</dbReference>
<evidence type="ECO:0000259" key="4">
    <source>
        <dbReference type="PROSITE" id="PS50887"/>
    </source>
</evidence>
<dbReference type="InterPro" id="IPR000160">
    <property type="entry name" value="GGDEF_dom"/>
</dbReference>
<dbReference type="Gene3D" id="3.30.450.20">
    <property type="entry name" value="PAS domain"/>
    <property type="match status" value="1"/>
</dbReference>
<dbReference type="SUPFAM" id="SSF55073">
    <property type="entry name" value="Nucleotide cyclase"/>
    <property type="match status" value="1"/>
</dbReference>
<dbReference type="PROSITE" id="PS50883">
    <property type="entry name" value="EAL"/>
    <property type="match status" value="1"/>
</dbReference>
<feature type="domain" description="PAC" evidence="2">
    <location>
        <begin position="79"/>
        <end position="131"/>
    </location>
</feature>